<dbReference type="InterPro" id="IPR004762">
    <property type="entry name" value="Amino_acid_permease_fungi"/>
</dbReference>
<evidence type="ECO:0000256" key="5">
    <source>
        <dbReference type="ARBA" id="ARBA00022692"/>
    </source>
</evidence>
<comment type="similarity">
    <text evidence="2">Belongs to the amino acid-polyamine-organocation (APC) superfamily. YAT (TC 2.A.3.10) family.</text>
</comment>
<feature type="transmembrane region" description="Helical" evidence="11">
    <location>
        <begin position="233"/>
        <end position="254"/>
    </location>
</feature>
<evidence type="ECO:0000256" key="1">
    <source>
        <dbReference type="ARBA" id="ARBA00004651"/>
    </source>
</evidence>
<dbReference type="Pfam" id="PF00324">
    <property type="entry name" value="AA_permease"/>
    <property type="match status" value="1"/>
</dbReference>
<evidence type="ECO:0000256" key="11">
    <source>
        <dbReference type="SAM" id="Phobius"/>
    </source>
</evidence>
<keyword evidence="5 11" id="KW-0812">Transmembrane</keyword>
<feature type="transmembrane region" description="Helical" evidence="11">
    <location>
        <begin position="99"/>
        <end position="121"/>
    </location>
</feature>
<dbReference type="InterPro" id="IPR004841">
    <property type="entry name" value="AA-permease/SLC12A_dom"/>
</dbReference>
<name>A0A367YGP5_9ASCO</name>
<keyword evidence="6" id="KW-0029">Amino-acid transport</keyword>
<protein>
    <submittedName>
        <fullName evidence="13">General amino-acid permease GAP1</fullName>
    </submittedName>
</protein>
<evidence type="ECO:0000256" key="7">
    <source>
        <dbReference type="ARBA" id="ARBA00022989"/>
    </source>
</evidence>
<comment type="subcellular location">
    <subcellularLocation>
        <location evidence="1">Cell membrane</location>
        <topology evidence="1">Multi-pass membrane protein</topology>
    </subcellularLocation>
</comment>
<feature type="region of interest" description="Disordered" evidence="10">
    <location>
        <begin position="1"/>
        <end position="45"/>
    </location>
</feature>
<feature type="transmembrane region" description="Helical" evidence="11">
    <location>
        <begin position="491"/>
        <end position="514"/>
    </location>
</feature>
<evidence type="ECO:0000256" key="10">
    <source>
        <dbReference type="SAM" id="MobiDB-lite"/>
    </source>
</evidence>
<organism evidence="13 14">
    <name type="scientific">Candida viswanathii</name>
    <dbReference type="NCBI Taxonomy" id="5486"/>
    <lineage>
        <taxon>Eukaryota</taxon>
        <taxon>Fungi</taxon>
        <taxon>Dikarya</taxon>
        <taxon>Ascomycota</taxon>
        <taxon>Saccharomycotina</taxon>
        <taxon>Pichiomycetes</taxon>
        <taxon>Debaryomycetaceae</taxon>
        <taxon>Candida/Lodderomyces clade</taxon>
        <taxon>Candida</taxon>
    </lineage>
</organism>
<evidence type="ECO:0000256" key="3">
    <source>
        <dbReference type="ARBA" id="ARBA00022448"/>
    </source>
</evidence>
<feature type="transmembrane region" description="Helical" evidence="11">
    <location>
        <begin position="372"/>
        <end position="393"/>
    </location>
</feature>
<evidence type="ECO:0000313" key="13">
    <source>
        <dbReference type="EMBL" id="RCK65055.1"/>
    </source>
</evidence>
<dbReference type="GO" id="GO:0005886">
    <property type="term" value="C:plasma membrane"/>
    <property type="evidence" value="ECO:0007669"/>
    <property type="project" value="UniProtKB-SubCell"/>
</dbReference>
<keyword evidence="4" id="KW-1003">Cell membrane</keyword>
<feature type="transmembrane region" description="Helical" evidence="11">
    <location>
        <begin position="127"/>
        <end position="145"/>
    </location>
</feature>
<evidence type="ECO:0000256" key="8">
    <source>
        <dbReference type="ARBA" id="ARBA00023136"/>
    </source>
</evidence>
<feature type="compositionally biased region" description="Low complexity" evidence="10">
    <location>
        <begin position="19"/>
        <end position="44"/>
    </location>
</feature>
<dbReference type="Gene3D" id="1.20.1740.10">
    <property type="entry name" value="Amino acid/polyamine transporter I"/>
    <property type="match status" value="1"/>
</dbReference>
<evidence type="ECO:0000313" key="14">
    <source>
        <dbReference type="Proteomes" id="UP000253472"/>
    </source>
</evidence>
<dbReference type="FunFam" id="1.20.1740.10:FF:000017">
    <property type="entry name" value="Amino acid permease"/>
    <property type="match status" value="1"/>
</dbReference>
<dbReference type="PIRSF" id="PIRSF006060">
    <property type="entry name" value="AA_transporter"/>
    <property type="match status" value="1"/>
</dbReference>
<dbReference type="OrthoDB" id="3900342at2759"/>
<evidence type="ECO:0000259" key="12">
    <source>
        <dbReference type="Pfam" id="PF00324"/>
    </source>
</evidence>
<evidence type="ECO:0000256" key="9">
    <source>
        <dbReference type="ARBA" id="ARBA00023180"/>
    </source>
</evidence>
<feature type="transmembrane region" description="Helical" evidence="11">
    <location>
        <begin position="207"/>
        <end position="227"/>
    </location>
</feature>
<dbReference type="InterPro" id="IPR050524">
    <property type="entry name" value="APC_YAT"/>
</dbReference>
<evidence type="ECO:0000256" key="6">
    <source>
        <dbReference type="ARBA" id="ARBA00022970"/>
    </source>
</evidence>
<dbReference type="EMBL" id="QLNQ01000021">
    <property type="protein sequence ID" value="RCK65055.1"/>
    <property type="molecule type" value="Genomic_DNA"/>
</dbReference>
<keyword evidence="14" id="KW-1185">Reference proteome</keyword>
<gene>
    <name evidence="13" type="primary">GAP1_1</name>
    <name evidence="13" type="ORF">Cantr_00628</name>
</gene>
<feature type="transmembrane region" description="Helical" evidence="11">
    <location>
        <begin position="318"/>
        <end position="339"/>
    </location>
</feature>
<dbReference type="PANTHER" id="PTHR43341:SF1">
    <property type="entry name" value="GENERAL AMINO-ACID PERMEASE GAP1"/>
    <property type="match status" value="1"/>
</dbReference>
<dbReference type="InterPro" id="IPR004840">
    <property type="entry name" value="Amino_acid_permease_CS"/>
</dbReference>
<accession>A0A367YGP5</accession>
<keyword evidence="7 11" id="KW-1133">Transmembrane helix</keyword>
<feature type="transmembrane region" description="Helical" evidence="11">
    <location>
        <begin position="414"/>
        <end position="435"/>
    </location>
</feature>
<feature type="transmembrane region" description="Helical" evidence="11">
    <location>
        <begin position="526"/>
        <end position="546"/>
    </location>
</feature>
<dbReference type="AlphaFoldDB" id="A0A367YGP5"/>
<dbReference type="Proteomes" id="UP000253472">
    <property type="component" value="Unassembled WGS sequence"/>
</dbReference>
<feature type="domain" description="Amino acid permease/ SLC12A" evidence="12">
    <location>
        <begin position="96"/>
        <end position="550"/>
    </location>
</feature>
<feature type="transmembrane region" description="Helical" evidence="11">
    <location>
        <begin position="447"/>
        <end position="470"/>
    </location>
</feature>
<dbReference type="GO" id="GO:0015171">
    <property type="term" value="F:amino acid transmembrane transporter activity"/>
    <property type="evidence" value="ECO:0007669"/>
    <property type="project" value="TreeGrafter"/>
</dbReference>
<dbReference type="STRING" id="5486.A0A367YGP5"/>
<keyword evidence="8 11" id="KW-0472">Membrane</keyword>
<sequence>MFSPRKSKKESEDTYLQVTTSTSDNHDSTTPSPSSSPHSPSSHTGIWHSMIDSFKPAVPREPLSDYAADGRELTDIEKININTANTQLKKGLADRHLQMIALGSSIGTGLFVGLGLALATGGPASCVIAWGISAISVYLTMQGLGEMASSFPMSGGFLTYCSKFIHPSVGFAIGWNYFMQFFVLLPLELVAGAITIKYWNAEINSDVFVTIFWVTVVVITLLGVRWYGEAELIFCLVKIVAIVGFIILGIVLIAGGGPSHEFIGGRYWNDPGPFNNGVQGTMSNLVTAAFSFGGTEMIALTASEAASIRLLPKAIKQVFWRIVIFYFGSIIMIATLVPYSDERLLGSTSVDVTASPFTIAIVNGGIKGLPSVINAVILISVLSVGNASVYATSRTLNSLAEQGMAPKWTGYIDRAGRPLFAILITNLFGLFAMIATDNDKQVAAFDWLLALSGLSSVFTWLSINVAHLRFRRAMQVQNRSLDELPFVAQTGVWGSYVGAGVNLFFLGAQFYVSLFPVDSSPNAYDFFLGYLGFPVIVLSWVGYNIWKHDWSCYIRAEDIDVDTGRVNIDIDVLQQEKAEEKARIAESPFYVRIYKFWC</sequence>
<dbReference type="NCBIfam" id="TIGR00913">
    <property type="entry name" value="2A0310"/>
    <property type="match status" value="1"/>
</dbReference>
<feature type="transmembrane region" description="Helical" evidence="11">
    <location>
        <begin position="181"/>
        <end position="200"/>
    </location>
</feature>
<reference evidence="13 14" key="1">
    <citation type="submission" date="2018-06" db="EMBL/GenBank/DDBJ databases">
        <title>Whole genome sequencing of Candida tropicalis (genome annotated by CSBL at Korea University).</title>
        <authorList>
            <person name="Ahn J."/>
        </authorList>
    </citation>
    <scope>NUCLEOTIDE SEQUENCE [LARGE SCALE GENOMIC DNA]</scope>
    <source>
        <strain evidence="13 14">ATCC 20962</strain>
    </source>
</reference>
<dbReference type="PANTHER" id="PTHR43341">
    <property type="entry name" value="AMINO ACID PERMEASE"/>
    <property type="match status" value="1"/>
</dbReference>
<evidence type="ECO:0000256" key="2">
    <source>
        <dbReference type="ARBA" id="ARBA00006983"/>
    </source>
</evidence>
<keyword evidence="9" id="KW-0325">Glycoprotein</keyword>
<evidence type="ECO:0000256" key="4">
    <source>
        <dbReference type="ARBA" id="ARBA00022475"/>
    </source>
</evidence>
<keyword evidence="3" id="KW-0813">Transport</keyword>
<comment type="caution">
    <text evidence="13">The sequence shown here is derived from an EMBL/GenBank/DDBJ whole genome shotgun (WGS) entry which is preliminary data.</text>
</comment>
<dbReference type="PROSITE" id="PS00218">
    <property type="entry name" value="AMINO_ACID_PERMEASE_1"/>
    <property type="match status" value="1"/>
</dbReference>
<proteinExistence type="inferred from homology"/>